<reference evidence="3" key="1">
    <citation type="submission" date="2019-07" db="EMBL/GenBank/DDBJ databases">
        <authorList>
            <person name="Dittberner H."/>
        </authorList>
    </citation>
    <scope>NUCLEOTIDE SEQUENCE [LARGE SCALE GENOMIC DNA]</scope>
</reference>
<gene>
    <name evidence="3" type="ORF">ANE_LOCUS11424</name>
</gene>
<accession>A0A565BH74</accession>
<organism evidence="3 4">
    <name type="scientific">Arabis nemorensis</name>
    <dbReference type="NCBI Taxonomy" id="586526"/>
    <lineage>
        <taxon>Eukaryota</taxon>
        <taxon>Viridiplantae</taxon>
        <taxon>Streptophyta</taxon>
        <taxon>Embryophyta</taxon>
        <taxon>Tracheophyta</taxon>
        <taxon>Spermatophyta</taxon>
        <taxon>Magnoliopsida</taxon>
        <taxon>eudicotyledons</taxon>
        <taxon>Gunneridae</taxon>
        <taxon>Pentapetalae</taxon>
        <taxon>rosids</taxon>
        <taxon>malvids</taxon>
        <taxon>Brassicales</taxon>
        <taxon>Brassicaceae</taxon>
        <taxon>Arabideae</taxon>
        <taxon>Arabis</taxon>
    </lineage>
</organism>
<dbReference type="InterPro" id="IPR019557">
    <property type="entry name" value="AminoTfrase-like_pln_mobile"/>
</dbReference>
<evidence type="ECO:0000256" key="1">
    <source>
        <dbReference type="SAM" id="MobiDB-lite"/>
    </source>
</evidence>
<keyword evidence="4" id="KW-1185">Reference proteome</keyword>
<dbReference type="Pfam" id="PF10536">
    <property type="entry name" value="PMD"/>
    <property type="match status" value="1"/>
</dbReference>
<feature type="compositionally biased region" description="Polar residues" evidence="1">
    <location>
        <begin position="350"/>
        <end position="365"/>
    </location>
</feature>
<proteinExistence type="predicted"/>
<evidence type="ECO:0000259" key="2">
    <source>
        <dbReference type="Pfam" id="PF10536"/>
    </source>
</evidence>
<name>A0A565BH74_9BRAS</name>
<dbReference type="EMBL" id="CABITT030000004">
    <property type="protein sequence ID" value="VVB00980.1"/>
    <property type="molecule type" value="Genomic_DNA"/>
</dbReference>
<sequence length="444" mass="50178">MQFGLSQDLPGLVTHLSNFTEKGAWDDYNKSLDGLKLYIPSRLATTSVTARYQDWWLKSVSEFGQVVQKLGAGFRAKLKRCRKRRKAKNVRFEIKKGKIGDCGGSTSREVTLSELFQKELMKRKNCSTARNRAKVEVTDEEDETRSEAEKIAIVIPPDENNSSEPPIGSIEKNGEKQRDDSGLCDKFASEDETVANQEIEQRSEEKEEETASKVENTMVLVLSNEINSSDPPLVACTNERIPEIVVSPPETRQNCDGEADVNGSNAETKTMIDDGTKEEVCLLCGNREKQRDDSSRCQKIASEDETVELHNIEQRNEENDDETVLFPSDENNSSDLSLVASHGEIVETAVSPQETRQNCDVNGSYTEEKTMIDDRTKEEECLIHENGENQEEKLCSEVKKEEEETDERLKQRKIAIEKIALKLEARMAKVEKSLVTIRDWKTRG</sequence>
<dbReference type="OrthoDB" id="1728830at2759"/>
<comment type="caution">
    <text evidence="3">The sequence shown here is derived from an EMBL/GenBank/DDBJ whole genome shotgun (WGS) entry which is preliminary data.</text>
</comment>
<feature type="region of interest" description="Disordered" evidence="1">
    <location>
        <begin position="350"/>
        <end position="373"/>
    </location>
</feature>
<feature type="compositionally biased region" description="Basic and acidic residues" evidence="1">
    <location>
        <begin position="172"/>
        <end position="189"/>
    </location>
</feature>
<protein>
    <recommendedName>
        <fullName evidence="2">Aminotransferase-like plant mobile domain-containing protein</fullName>
    </recommendedName>
</protein>
<dbReference type="AlphaFoldDB" id="A0A565BH74"/>
<evidence type="ECO:0000313" key="3">
    <source>
        <dbReference type="EMBL" id="VVB00980.1"/>
    </source>
</evidence>
<feature type="compositionally biased region" description="Basic and acidic residues" evidence="1">
    <location>
        <begin position="199"/>
        <end position="212"/>
    </location>
</feature>
<evidence type="ECO:0000313" key="4">
    <source>
        <dbReference type="Proteomes" id="UP000489600"/>
    </source>
</evidence>
<dbReference type="Proteomes" id="UP000489600">
    <property type="component" value="Unassembled WGS sequence"/>
</dbReference>
<feature type="region of interest" description="Disordered" evidence="1">
    <location>
        <begin position="137"/>
        <end position="212"/>
    </location>
</feature>
<feature type="domain" description="Aminotransferase-like plant mobile" evidence="2">
    <location>
        <begin position="1"/>
        <end position="56"/>
    </location>
</feature>
<feature type="region of interest" description="Disordered" evidence="1">
    <location>
        <begin position="249"/>
        <end position="272"/>
    </location>
</feature>